<name>A0A1J5P6P5_9ZZZZ</name>
<protein>
    <submittedName>
        <fullName evidence="1">Uncharacterized protein</fullName>
    </submittedName>
</protein>
<accession>A0A1J5P6P5</accession>
<evidence type="ECO:0000313" key="1">
    <source>
        <dbReference type="EMBL" id="OIQ67241.1"/>
    </source>
</evidence>
<dbReference type="AlphaFoldDB" id="A0A1J5P6P5"/>
<sequence length="90" mass="9727">MDHASSRGCLGAAVDSPGAGFLRADGEIGDEVQQLIAGADQTVEAGFLQPERFKKFGALLARQRRDFRFDLGRDGHRNRAFLFGALGDGF</sequence>
<gene>
    <name evidence="1" type="ORF">GALL_511800</name>
</gene>
<reference evidence="1" key="1">
    <citation type="submission" date="2016-10" db="EMBL/GenBank/DDBJ databases">
        <title>Sequence of Gallionella enrichment culture.</title>
        <authorList>
            <person name="Poehlein A."/>
            <person name="Muehling M."/>
            <person name="Daniel R."/>
        </authorList>
    </citation>
    <scope>NUCLEOTIDE SEQUENCE</scope>
</reference>
<proteinExistence type="predicted"/>
<comment type="caution">
    <text evidence="1">The sequence shown here is derived from an EMBL/GenBank/DDBJ whole genome shotgun (WGS) entry which is preliminary data.</text>
</comment>
<dbReference type="EMBL" id="MLJW01006057">
    <property type="protein sequence ID" value="OIQ67241.1"/>
    <property type="molecule type" value="Genomic_DNA"/>
</dbReference>
<organism evidence="1">
    <name type="scientific">mine drainage metagenome</name>
    <dbReference type="NCBI Taxonomy" id="410659"/>
    <lineage>
        <taxon>unclassified sequences</taxon>
        <taxon>metagenomes</taxon>
        <taxon>ecological metagenomes</taxon>
    </lineage>
</organism>